<dbReference type="Gene3D" id="2.80.10.50">
    <property type="match status" value="5"/>
</dbReference>
<dbReference type="Pfam" id="PF17164">
    <property type="entry name" value="DUF5122"/>
    <property type="match status" value="12"/>
</dbReference>
<protein>
    <submittedName>
        <fullName evidence="1">Calcium-binding protein</fullName>
    </submittedName>
</protein>
<gene>
    <name evidence="1" type="ORF">MG292_03995</name>
</gene>
<dbReference type="PANTHER" id="PTHR42754:SF1">
    <property type="entry name" value="LIPOPROTEIN"/>
    <property type="match status" value="1"/>
</dbReference>
<name>A0ABY8N6X6_9FLAO</name>
<proteinExistence type="predicted"/>
<dbReference type="SUPFAM" id="SSF101898">
    <property type="entry name" value="NHL repeat"/>
    <property type="match status" value="1"/>
</dbReference>
<dbReference type="PANTHER" id="PTHR42754">
    <property type="entry name" value="ENDOGLUCANASE"/>
    <property type="match status" value="1"/>
</dbReference>
<evidence type="ECO:0000313" key="2">
    <source>
        <dbReference type="Proteomes" id="UP001232117"/>
    </source>
</evidence>
<dbReference type="NCBIfam" id="TIGR02608">
    <property type="entry name" value="delta_60_rpt"/>
    <property type="match status" value="11"/>
</dbReference>
<sequence>MLSFTQIKPKKRVVLVLFFFLSCFGYSQEVQLDPKFNSYDDGLLGDGFDGTVRTLSLQTDGKLIVGGEFLNYNGSASPYLCRLQTDGSKDIGFNLGTSFNGKIYTSVIQPDGKIIVAGAFTTCNGIPVGRLVRLNTDGSRDTTFDTSIAASSGTIYGLALQIDGKVLVVGSFTKFNGITVNRIARILPNGDLDSSFVTGTGTTSTIDDVAIAPDGKIVLSGSFSSFNGNTNYSKLVQLHSDGSIDTTFSIGAGFDDAIEAIAVQSDGKIVVGGSFLNYNGTSQNRIVRLNANGTVDTSFLSGSGFNNGALHAIHSTSSGILVGGSFSGTYKSTAVNRLVLLNSNGTVNTNFDIGAGPSSATIYGLCESTDSFFVGGSFSVFDDLKQGKLAKISTVGELDSGYLTAGVGFDKAVDKIVPLADGSYIAFGSFTQFNGKQVNRMAKLTANGELDTTFNSNQSGFDNTVKEVMVLPEGKLLVAGNFTKYNGVPIKRIVRLNPDGTIDVSFTIGSGFNYMVYALALQLDDKIIVAGSFTSYNGVLVKKVIRLLPDGNLDTSFTIGTNPDATPNLLVLQADGKVVVGGDFAIFNGITSNKLIRLNTDGSVDSSFSVGTGFVGSIYTIALQNDGKILVGGSLSKYNGQTIGKIIRLNSNGTSDTTFNSGTGFSGGTVRSIVAQSNGRILVGGSFSRNYNGATVKRMVRLLPDGTYDVSFPIILNGQLNSICLVQGGAVIGGNFNSVSGISKHRIAKLLFCQEGTIWDGINWSNGLPTKDKTVMFNSNYEISTDTKMCSCVVNSGVKVTVATAVTLELVLNYSGTGNLVFENNASLYQTDDSVVNTGIIQFKRKTTPVRKTDYTYWSSPVAGQQLKLLSPNSPSSTFYSFDAISNNWHKELTTNTMGLGKGYIFQAPESFSATTPAIFEAAFSGIPNNGLVSLPIAKTKTPNLIGNPYPSSLNADAFILENQNVLQGSLYFWTHNTPIDNGQYTSDDYAVYTILGGVGTAAKNGGINNTIPNGKIASGQAFFILGNNQQGNIVFKNAMRLKGGNNLFFKNSASKSITTSTFEKHRIWLNLSNKQGAFKQILLGYATGATNGKDVKFDGLSLDSNEWLDFYSLNEGDKNSIQARALPFDDSDSVPIGYRAKQEGNYTISLDDFDGLFANQDIFLEDQLEAKTQNLKKADYSFTTTKGTFDNRFVVRFQTKNTVPSAISAEVQIVTRNNQVQINSSKEILSKVSLYSLEGKQLYHVESLEAKTHTIEAALWKTKVLIVQITLKTGAVVSRKVLL</sequence>
<dbReference type="Proteomes" id="UP001232117">
    <property type="component" value="Chromosome"/>
</dbReference>
<reference evidence="1 2" key="1">
    <citation type="submission" date="2022-02" db="EMBL/GenBank/DDBJ databases">
        <authorList>
            <person name="Cha I.-T."/>
            <person name="Lee K.-E."/>
            <person name="Park S.-J."/>
        </authorList>
    </citation>
    <scope>NUCLEOTIDE SEQUENCE [LARGE SCALE GENOMIC DNA]</scope>
    <source>
        <strain evidence="1 2">K3R-10</strain>
    </source>
</reference>
<organism evidence="1 2">
    <name type="scientific">Flavobacterium keumense</name>
    <dbReference type="NCBI Taxonomy" id="1306518"/>
    <lineage>
        <taxon>Bacteria</taxon>
        <taxon>Pseudomonadati</taxon>
        <taxon>Bacteroidota</taxon>
        <taxon>Flavobacteriia</taxon>
        <taxon>Flavobacteriales</taxon>
        <taxon>Flavobacteriaceae</taxon>
        <taxon>Flavobacterium</taxon>
    </lineage>
</organism>
<dbReference type="SUPFAM" id="SSF63829">
    <property type="entry name" value="Calcium-dependent phosphotriesterase"/>
    <property type="match status" value="1"/>
</dbReference>
<dbReference type="EMBL" id="CP092332">
    <property type="protein sequence ID" value="WGK95400.1"/>
    <property type="molecule type" value="Genomic_DNA"/>
</dbReference>
<dbReference type="RefSeq" id="WP_264533993.1">
    <property type="nucleotide sequence ID" value="NZ_CP092332.1"/>
</dbReference>
<evidence type="ECO:0000313" key="1">
    <source>
        <dbReference type="EMBL" id="WGK95400.1"/>
    </source>
</evidence>
<keyword evidence="2" id="KW-1185">Reference proteome</keyword>
<reference evidence="1 2" key="2">
    <citation type="submission" date="2023-06" db="EMBL/GenBank/DDBJ databases">
        <title>Complete Genome Sequence of Flavobacterium keumense K3R-10.</title>
        <authorList>
            <person name="Jeong H."/>
            <person name="Jhang S.Y."/>
            <person name="Kim J.N."/>
        </authorList>
    </citation>
    <scope>NUCLEOTIDE SEQUENCE [LARGE SCALE GENOMIC DNA]</scope>
    <source>
        <strain evidence="1 2">K3R-10</strain>
    </source>
</reference>
<accession>A0ABY8N6X6</accession>
<dbReference type="InterPro" id="IPR013431">
    <property type="entry name" value="Delta_60_rpt"/>
</dbReference>